<dbReference type="Proteomes" id="UP000499080">
    <property type="component" value="Unassembled WGS sequence"/>
</dbReference>
<evidence type="ECO:0008006" key="4">
    <source>
        <dbReference type="Google" id="ProtNLM"/>
    </source>
</evidence>
<comment type="caution">
    <text evidence="2">The sequence shown here is derived from an EMBL/GenBank/DDBJ whole genome shotgun (WGS) entry which is preliminary data.</text>
</comment>
<evidence type="ECO:0000256" key="1">
    <source>
        <dbReference type="SAM" id="SignalP"/>
    </source>
</evidence>
<feature type="chain" id="PRO_5021370416" description="Secreted protein" evidence="1">
    <location>
        <begin position="20"/>
        <end position="95"/>
    </location>
</feature>
<keyword evidence="3" id="KW-1185">Reference proteome</keyword>
<gene>
    <name evidence="2" type="ORF">AVEN_49558_1</name>
</gene>
<sequence length="95" mass="10546">MWDFLVFEPFLFKIVIVACSCSGNGTFGHPEAVLGDNGYCPVQSGMHGHITHTRQSVAKSHKSRRVLVSVGSECARQLARPRDSRPQWVNHQNVA</sequence>
<dbReference type="EMBL" id="BGPR01182749">
    <property type="protein sequence ID" value="GBM67649.1"/>
    <property type="molecule type" value="Genomic_DNA"/>
</dbReference>
<protein>
    <recommendedName>
        <fullName evidence="4">Secreted protein</fullName>
    </recommendedName>
</protein>
<feature type="signal peptide" evidence="1">
    <location>
        <begin position="1"/>
        <end position="19"/>
    </location>
</feature>
<evidence type="ECO:0000313" key="3">
    <source>
        <dbReference type="Proteomes" id="UP000499080"/>
    </source>
</evidence>
<dbReference type="AlphaFoldDB" id="A0A4Y2HRH7"/>
<proteinExistence type="predicted"/>
<keyword evidence="1" id="KW-0732">Signal</keyword>
<accession>A0A4Y2HRH7</accession>
<name>A0A4Y2HRH7_ARAVE</name>
<reference evidence="2 3" key="1">
    <citation type="journal article" date="2019" name="Sci. Rep.">
        <title>Orb-weaving spider Araneus ventricosus genome elucidates the spidroin gene catalogue.</title>
        <authorList>
            <person name="Kono N."/>
            <person name="Nakamura H."/>
            <person name="Ohtoshi R."/>
            <person name="Moran D.A.P."/>
            <person name="Shinohara A."/>
            <person name="Yoshida Y."/>
            <person name="Fujiwara M."/>
            <person name="Mori M."/>
            <person name="Tomita M."/>
            <person name="Arakawa K."/>
        </authorList>
    </citation>
    <scope>NUCLEOTIDE SEQUENCE [LARGE SCALE GENOMIC DNA]</scope>
</reference>
<evidence type="ECO:0000313" key="2">
    <source>
        <dbReference type="EMBL" id="GBM67649.1"/>
    </source>
</evidence>
<organism evidence="2 3">
    <name type="scientific">Araneus ventricosus</name>
    <name type="common">Orbweaver spider</name>
    <name type="synonym">Epeira ventricosa</name>
    <dbReference type="NCBI Taxonomy" id="182803"/>
    <lineage>
        <taxon>Eukaryota</taxon>
        <taxon>Metazoa</taxon>
        <taxon>Ecdysozoa</taxon>
        <taxon>Arthropoda</taxon>
        <taxon>Chelicerata</taxon>
        <taxon>Arachnida</taxon>
        <taxon>Araneae</taxon>
        <taxon>Araneomorphae</taxon>
        <taxon>Entelegynae</taxon>
        <taxon>Araneoidea</taxon>
        <taxon>Araneidae</taxon>
        <taxon>Araneus</taxon>
    </lineage>
</organism>